<feature type="region of interest" description="Disordered" evidence="1">
    <location>
        <begin position="74"/>
        <end position="93"/>
    </location>
</feature>
<evidence type="ECO:0000313" key="4">
    <source>
        <dbReference type="Proteomes" id="UP000799302"/>
    </source>
</evidence>
<reference evidence="3" key="1">
    <citation type="journal article" date="2020" name="Stud. Mycol.">
        <title>101 Dothideomycetes genomes: a test case for predicting lifestyles and emergence of pathogens.</title>
        <authorList>
            <person name="Haridas S."/>
            <person name="Albert R."/>
            <person name="Binder M."/>
            <person name="Bloem J."/>
            <person name="Labutti K."/>
            <person name="Salamov A."/>
            <person name="Andreopoulos B."/>
            <person name="Baker S."/>
            <person name="Barry K."/>
            <person name="Bills G."/>
            <person name="Bluhm B."/>
            <person name="Cannon C."/>
            <person name="Castanera R."/>
            <person name="Culley D."/>
            <person name="Daum C."/>
            <person name="Ezra D."/>
            <person name="Gonzalez J."/>
            <person name="Henrissat B."/>
            <person name="Kuo A."/>
            <person name="Liang C."/>
            <person name="Lipzen A."/>
            <person name="Lutzoni F."/>
            <person name="Magnuson J."/>
            <person name="Mondo S."/>
            <person name="Nolan M."/>
            <person name="Ohm R."/>
            <person name="Pangilinan J."/>
            <person name="Park H.-J."/>
            <person name="Ramirez L."/>
            <person name="Alfaro M."/>
            <person name="Sun H."/>
            <person name="Tritt A."/>
            <person name="Yoshinaga Y."/>
            <person name="Zwiers L.-H."/>
            <person name="Turgeon B."/>
            <person name="Goodwin S."/>
            <person name="Spatafora J."/>
            <person name="Crous P."/>
            <person name="Grigoriev I."/>
        </authorList>
    </citation>
    <scope>NUCLEOTIDE SEQUENCE</scope>
    <source>
        <strain evidence="3">CBS 115976</strain>
    </source>
</reference>
<name>A0A6A6UQ69_9PEZI</name>
<keyword evidence="4" id="KW-1185">Reference proteome</keyword>
<organism evidence="3 4">
    <name type="scientific">Microthyrium microscopicum</name>
    <dbReference type="NCBI Taxonomy" id="703497"/>
    <lineage>
        <taxon>Eukaryota</taxon>
        <taxon>Fungi</taxon>
        <taxon>Dikarya</taxon>
        <taxon>Ascomycota</taxon>
        <taxon>Pezizomycotina</taxon>
        <taxon>Dothideomycetes</taxon>
        <taxon>Dothideomycetes incertae sedis</taxon>
        <taxon>Microthyriales</taxon>
        <taxon>Microthyriaceae</taxon>
        <taxon>Microthyrium</taxon>
    </lineage>
</organism>
<dbReference type="OrthoDB" id="4140664at2759"/>
<evidence type="ECO:0000256" key="1">
    <source>
        <dbReference type="SAM" id="MobiDB-lite"/>
    </source>
</evidence>
<dbReference type="AlphaFoldDB" id="A0A6A6UQ69"/>
<evidence type="ECO:0000313" key="3">
    <source>
        <dbReference type="EMBL" id="KAF2673593.1"/>
    </source>
</evidence>
<dbReference type="PANTHER" id="PTHR40620:SF1">
    <property type="entry name" value="RESISTANCE PROTEIN CRD2, PUTATIVE (AFU_ORTHOLOGUE AFUA_4G04318)-RELATED"/>
    <property type="match status" value="1"/>
</dbReference>
<sequence>MSPKCCGRDGSGCVCAAEGNNHHVSTSSIPTTCSCGKKAAQACDCDKSATENTVSGNTCSCGKRAAGACTCSRSAAENTGGATAEETDFTTKA</sequence>
<dbReference type="PROSITE" id="PS51257">
    <property type="entry name" value="PROKAR_LIPOPROTEIN"/>
    <property type="match status" value="1"/>
</dbReference>
<gene>
    <name evidence="3" type="ORF">BT63DRAFT_476089</name>
</gene>
<evidence type="ECO:0000259" key="2">
    <source>
        <dbReference type="Pfam" id="PF25277"/>
    </source>
</evidence>
<dbReference type="PANTHER" id="PTHR40620">
    <property type="entry name" value="RESISTANCE PROTEIN CRD2, PUTATIVE (AFU_ORTHOLOGUE AFUA_4G04318)-RELATED"/>
    <property type="match status" value="1"/>
</dbReference>
<dbReference type="EMBL" id="MU004231">
    <property type="protein sequence ID" value="KAF2673593.1"/>
    <property type="molecule type" value="Genomic_DNA"/>
</dbReference>
<feature type="domain" description="DUF7871" evidence="2">
    <location>
        <begin position="3"/>
        <end position="80"/>
    </location>
</feature>
<accession>A0A6A6UQ69</accession>
<protein>
    <submittedName>
        <fullName evidence="3">Putative copper resistance protein Crd2</fullName>
    </submittedName>
</protein>
<feature type="compositionally biased region" description="Low complexity" evidence="1">
    <location>
        <begin position="75"/>
        <end position="84"/>
    </location>
</feature>
<dbReference type="Pfam" id="PF25277">
    <property type="entry name" value="DUF7871"/>
    <property type="match status" value="1"/>
</dbReference>
<dbReference type="Proteomes" id="UP000799302">
    <property type="component" value="Unassembled WGS sequence"/>
</dbReference>
<proteinExistence type="predicted"/>
<dbReference type="InterPro" id="IPR057193">
    <property type="entry name" value="DUF7871"/>
</dbReference>